<dbReference type="InterPro" id="IPR007235">
    <property type="entry name" value="Glyco_trans_28_C"/>
</dbReference>
<keyword evidence="4" id="KW-0808">Transferase</keyword>
<dbReference type="AlphaFoldDB" id="A0A7G9RAN9"/>
<dbReference type="EMBL" id="CP060713">
    <property type="protein sequence ID" value="QNN52664.1"/>
    <property type="molecule type" value="Genomic_DNA"/>
</dbReference>
<feature type="domain" description="Glycosyl transferase family 28 C-terminal" evidence="5">
    <location>
        <begin position="202"/>
        <end position="325"/>
    </location>
</feature>
<evidence type="ECO:0000256" key="3">
    <source>
        <dbReference type="ARBA" id="ARBA00022676"/>
    </source>
</evidence>
<reference evidence="7 8" key="1">
    <citation type="submission" date="2020-08" db="EMBL/GenBank/DDBJ databases">
        <title>Genome sequence of Nocardioides mesophilus KACC 16243T.</title>
        <authorList>
            <person name="Hyun D.-W."/>
            <person name="Bae J.-W."/>
        </authorList>
    </citation>
    <scope>NUCLEOTIDE SEQUENCE [LARGE SCALE GENOMIC DNA]</scope>
    <source>
        <strain evidence="7 8">KACC 16243</strain>
    </source>
</reference>
<dbReference type="KEGG" id="nmes:H9L09_19825"/>
<dbReference type="GO" id="GO:0016020">
    <property type="term" value="C:membrane"/>
    <property type="evidence" value="ECO:0007669"/>
    <property type="project" value="UniProtKB-SubCell"/>
</dbReference>
<dbReference type="PANTHER" id="PTHR43025">
    <property type="entry name" value="MONOGALACTOSYLDIACYLGLYCEROL SYNTHASE"/>
    <property type="match status" value="1"/>
</dbReference>
<evidence type="ECO:0000256" key="4">
    <source>
        <dbReference type="ARBA" id="ARBA00022679"/>
    </source>
</evidence>
<keyword evidence="3" id="KW-0328">Glycosyltransferase</keyword>
<dbReference type="SUPFAM" id="SSF53756">
    <property type="entry name" value="UDP-Glycosyltransferase/glycogen phosphorylase"/>
    <property type="match status" value="1"/>
</dbReference>
<accession>A0A7G9RAN9</accession>
<protein>
    <recommendedName>
        <fullName evidence="9">Glycosyltransferase</fullName>
    </recommendedName>
</protein>
<organism evidence="7 8">
    <name type="scientific">Nocardioides mesophilus</name>
    <dbReference type="NCBI Taxonomy" id="433659"/>
    <lineage>
        <taxon>Bacteria</taxon>
        <taxon>Bacillati</taxon>
        <taxon>Actinomycetota</taxon>
        <taxon>Actinomycetes</taxon>
        <taxon>Propionibacteriales</taxon>
        <taxon>Nocardioidaceae</taxon>
        <taxon>Nocardioides</taxon>
    </lineage>
</organism>
<evidence type="ECO:0000256" key="1">
    <source>
        <dbReference type="ARBA" id="ARBA00004370"/>
    </source>
</evidence>
<gene>
    <name evidence="7" type="ORF">H9L09_19825</name>
</gene>
<evidence type="ECO:0008006" key="9">
    <source>
        <dbReference type="Google" id="ProtNLM"/>
    </source>
</evidence>
<evidence type="ECO:0000313" key="8">
    <source>
        <dbReference type="Proteomes" id="UP000515947"/>
    </source>
</evidence>
<dbReference type="PANTHER" id="PTHR43025:SF3">
    <property type="entry name" value="MONOGALACTOSYLDIACYLGLYCEROL SYNTHASE 1, CHLOROPLASTIC"/>
    <property type="match status" value="1"/>
</dbReference>
<evidence type="ECO:0000313" key="7">
    <source>
        <dbReference type="EMBL" id="QNN52664.1"/>
    </source>
</evidence>
<keyword evidence="8" id="KW-1185">Reference proteome</keyword>
<dbReference type="InterPro" id="IPR009695">
    <property type="entry name" value="Diacylglyc_glucosyltr_N"/>
</dbReference>
<evidence type="ECO:0000259" key="5">
    <source>
        <dbReference type="Pfam" id="PF04101"/>
    </source>
</evidence>
<evidence type="ECO:0000256" key="2">
    <source>
        <dbReference type="ARBA" id="ARBA00006962"/>
    </source>
</evidence>
<dbReference type="Proteomes" id="UP000515947">
    <property type="component" value="Chromosome"/>
</dbReference>
<dbReference type="RefSeq" id="WP_187578506.1">
    <property type="nucleotide sequence ID" value="NZ_CP060713.1"/>
</dbReference>
<dbReference type="InterPro" id="IPR050519">
    <property type="entry name" value="Glycosyltransf_28_UgtP"/>
</dbReference>
<feature type="domain" description="Diacylglycerol glucosyltransferase N-terminal" evidence="6">
    <location>
        <begin position="51"/>
        <end position="166"/>
    </location>
</feature>
<dbReference type="Gene3D" id="3.40.50.2000">
    <property type="entry name" value="Glycogen Phosphorylase B"/>
    <property type="match status" value="1"/>
</dbReference>
<comment type="subcellular location">
    <subcellularLocation>
        <location evidence="1">Membrane</location>
    </subcellularLocation>
</comment>
<sequence length="357" mass="37739">MDIVSGSFGAGHDAAALEIAGRLEARGYTTRTWDIVDLMPGHLGRIVRAGYLRQVQSFPATWSWTLDRLERHPALVRAAGRALGGADAALLALAADGADTIVSTHPFASQALGNLKAQGLLTNPVVTYLTDMSVHPLWVHPSVDLHLALNELPAREARQRGARDVRVVRPAVPEAFSAPLVAGTTRAESRHAWGLPLDRRLVLVTGGSCGIGELEKAAAEIVATGQGVPVVLCGHNQRLLHRIRRSSAPGLGWIEDMPALLHAVDAVVQNSGGSTSLEALAAGVPSVTYRCISGHGETNAQALDKAGLVPWIRDREHLASGLGTALSTPRTDQPPTSWLRRVDVVDAIASLVPVSTS</sequence>
<comment type="similarity">
    <text evidence="2">Belongs to the glycosyltransferase 28 family.</text>
</comment>
<dbReference type="GO" id="GO:0009247">
    <property type="term" value="P:glycolipid biosynthetic process"/>
    <property type="evidence" value="ECO:0007669"/>
    <property type="project" value="InterPro"/>
</dbReference>
<dbReference type="Pfam" id="PF04101">
    <property type="entry name" value="Glyco_tran_28_C"/>
    <property type="match status" value="1"/>
</dbReference>
<proteinExistence type="inferred from homology"/>
<dbReference type="Pfam" id="PF06925">
    <property type="entry name" value="MGDG_synth"/>
    <property type="match status" value="1"/>
</dbReference>
<name>A0A7G9RAN9_9ACTN</name>
<dbReference type="GO" id="GO:0016758">
    <property type="term" value="F:hexosyltransferase activity"/>
    <property type="evidence" value="ECO:0007669"/>
    <property type="project" value="InterPro"/>
</dbReference>
<evidence type="ECO:0000259" key="6">
    <source>
        <dbReference type="Pfam" id="PF06925"/>
    </source>
</evidence>